<name>A0A1H8GM16_9RHOB</name>
<evidence type="ECO:0000313" key="3">
    <source>
        <dbReference type="Proteomes" id="UP000199372"/>
    </source>
</evidence>
<protein>
    <recommendedName>
        <fullName evidence="4">VWFA domain-containing protein</fullName>
    </recommendedName>
</protein>
<gene>
    <name evidence="2" type="ORF">SAMN04488011_104133</name>
</gene>
<dbReference type="Proteomes" id="UP000199372">
    <property type="component" value="Unassembled WGS sequence"/>
</dbReference>
<evidence type="ECO:0008006" key="4">
    <source>
        <dbReference type="Google" id="ProtNLM"/>
    </source>
</evidence>
<dbReference type="SUPFAM" id="SSF53300">
    <property type="entry name" value="vWA-like"/>
    <property type="match status" value="1"/>
</dbReference>
<evidence type="ECO:0000313" key="2">
    <source>
        <dbReference type="EMBL" id="SEN45013.1"/>
    </source>
</evidence>
<dbReference type="Gene3D" id="3.40.50.410">
    <property type="entry name" value="von Willebrand factor, type A domain"/>
    <property type="match status" value="1"/>
</dbReference>
<dbReference type="InterPro" id="IPR036465">
    <property type="entry name" value="vWFA_dom_sf"/>
</dbReference>
<proteinExistence type="predicted"/>
<feature type="signal peptide" evidence="1">
    <location>
        <begin position="1"/>
        <end position="18"/>
    </location>
</feature>
<organism evidence="2 3">
    <name type="scientific">Palleronia pelagia</name>
    <dbReference type="NCBI Taxonomy" id="387096"/>
    <lineage>
        <taxon>Bacteria</taxon>
        <taxon>Pseudomonadati</taxon>
        <taxon>Pseudomonadota</taxon>
        <taxon>Alphaproteobacteria</taxon>
        <taxon>Rhodobacterales</taxon>
        <taxon>Roseobacteraceae</taxon>
        <taxon>Palleronia</taxon>
    </lineage>
</organism>
<dbReference type="Pfam" id="PF06707">
    <property type="entry name" value="DUF1194"/>
    <property type="match status" value="1"/>
</dbReference>
<feature type="chain" id="PRO_5011622863" description="VWFA domain-containing protein" evidence="1">
    <location>
        <begin position="19"/>
        <end position="268"/>
    </location>
</feature>
<evidence type="ECO:0000256" key="1">
    <source>
        <dbReference type="SAM" id="SignalP"/>
    </source>
</evidence>
<keyword evidence="3" id="KW-1185">Reference proteome</keyword>
<sequence>MRWLTILLLGLWASIARAEYHDGKTEVDLELLLLVDVSRSMSPAEQEIQRRGYAEALASDDVIEAILGGLTGRIALSYVEWAGSYSIRTVVDWTLIGAAEDARAFADGIGTSQLASMQRTSISGALRFGMVTLRDNDFRGLRRVIDISGDGPNNEGGPVVPDRNRAVAEGIIINGLPLMTRDGQGSRWYLEDLDEYYRACVIGGPGAFVLPVLRWEEFAPAIKRKLILEIAGRQPERLWRAQATAPAGYDCLVGEKRWERMRRIYDLP</sequence>
<reference evidence="3" key="1">
    <citation type="submission" date="2016-10" db="EMBL/GenBank/DDBJ databases">
        <authorList>
            <person name="Varghese N."/>
            <person name="Submissions S."/>
        </authorList>
    </citation>
    <scope>NUCLEOTIDE SEQUENCE [LARGE SCALE GENOMIC DNA]</scope>
    <source>
        <strain evidence="3">DSM 26893</strain>
    </source>
</reference>
<dbReference type="InterPro" id="IPR010607">
    <property type="entry name" value="DUF1194"/>
</dbReference>
<dbReference type="RefSeq" id="WP_091845374.1">
    <property type="nucleotide sequence ID" value="NZ_FOCM01000004.1"/>
</dbReference>
<dbReference type="AlphaFoldDB" id="A0A1H8GM16"/>
<keyword evidence="1" id="KW-0732">Signal</keyword>
<dbReference type="EMBL" id="FOCM01000004">
    <property type="protein sequence ID" value="SEN45013.1"/>
    <property type="molecule type" value="Genomic_DNA"/>
</dbReference>
<dbReference type="OrthoDB" id="9792179at2"/>
<accession>A0A1H8GM16</accession>